<dbReference type="EMBL" id="JAFEKC020000015">
    <property type="protein sequence ID" value="KAK0510633.1"/>
    <property type="molecule type" value="Genomic_DNA"/>
</dbReference>
<evidence type="ECO:0000313" key="2">
    <source>
        <dbReference type="EMBL" id="KAK0510633.1"/>
    </source>
</evidence>
<evidence type="ECO:0000313" key="3">
    <source>
        <dbReference type="Proteomes" id="UP001166286"/>
    </source>
</evidence>
<protein>
    <submittedName>
        <fullName evidence="2">Uncharacterized protein</fullName>
    </submittedName>
</protein>
<feature type="compositionally biased region" description="Low complexity" evidence="1">
    <location>
        <begin position="121"/>
        <end position="139"/>
    </location>
</feature>
<name>A0AA39QWS7_9LECA</name>
<keyword evidence="3" id="KW-1185">Reference proteome</keyword>
<accession>A0AA39QWS7</accession>
<reference evidence="2" key="1">
    <citation type="submission" date="2023-03" db="EMBL/GenBank/DDBJ databases">
        <title>Complete genome of Cladonia borealis.</title>
        <authorList>
            <person name="Park H."/>
        </authorList>
    </citation>
    <scope>NUCLEOTIDE SEQUENCE</scope>
    <source>
        <strain evidence="2">ANT050790</strain>
    </source>
</reference>
<evidence type="ECO:0000256" key="1">
    <source>
        <dbReference type="SAM" id="MobiDB-lite"/>
    </source>
</evidence>
<comment type="caution">
    <text evidence="2">The sequence shown here is derived from an EMBL/GenBank/DDBJ whole genome shotgun (WGS) entry which is preliminary data.</text>
</comment>
<dbReference type="Proteomes" id="UP001166286">
    <property type="component" value="Unassembled WGS sequence"/>
</dbReference>
<sequence>MLPAAQLSHLEVALYEGQEMDSTTASQVRLEASNLPHSLSRSSLPAPGSKRRRALSWPESVRKRPSLLAEPAPTPKPFEPLLPEPWWDYFPPPKPPSEVASLDDEVDIDVLKSPSACPTPSQDSDSTESDITQDTSSTSSRKKRERYLEDGMVYVGPKDEKFGTVILHPLGVVFSSSPSLNAKPIDIFGLQLSNPDSNTIIRKSNKELEVIMRDFTVYEAEGYDEHTLCIICYASIVPRDAFIYRSIDDKGPNIRTSVRRDHWKPKKEGPSIPAGASTYDWDIKPGTTYAVSIQMFDVRDRKELARAERQSLLAERAAVCPYLTIEYKCRAANGRRSHARYQNAAASVLWLHQRKQIREALGRTLDDLKHFSITIFDSNYAISEARFKYGYYYVHELMHGDLTDVDGLKCYIEWNNAIHTWGLGPNASSFKEDMVILLERFRGQPNCPPALRNN</sequence>
<feature type="region of interest" description="Disordered" evidence="1">
    <location>
        <begin position="33"/>
        <end position="77"/>
    </location>
</feature>
<gene>
    <name evidence="2" type="ORF">JMJ35_007065</name>
</gene>
<organism evidence="2 3">
    <name type="scientific">Cladonia borealis</name>
    <dbReference type="NCBI Taxonomy" id="184061"/>
    <lineage>
        <taxon>Eukaryota</taxon>
        <taxon>Fungi</taxon>
        <taxon>Dikarya</taxon>
        <taxon>Ascomycota</taxon>
        <taxon>Pezizomycotina</taxon>
        <taxon>Lecanoromycetes</taxon>
        <taxon>OSLEUM clade</taxon>
        <taxon>Lecanoromycetidae</taxon>
        <taxon>Lecanorales</taxon>
        <taxon>Lecanorineae</taxon>
        <taxon>Cladoniaceae</taxon>
        <taxon>Cladonia</taxon>
    </lineage>
</organism>
<dbReference type="AlphaFoldDB" id="A0AA39QWS7"/>
<feature type="region of interest" description="Disordered" evidence="1">
    <location>
        <begin position="111"/>
        <end position="143"/>
    </location>
</feature>
<proteinExistence type="predicted"/>